<reference evidence="1 2" key="1">
    <citation type="submission" date="2019-08" db="EMBL/GenBank/DDBJ databases">
        <title>In-depth cultivation of the pig gut microbiome towards novel bacterial diversity and tailored functional studies.</title>
        <authorList>
            <person name="Wylensek D."/>
            <person name="Hitch T.C.A."/>
            <person name="Clavel T."/>
        </authorList>
    </citation>
    <scope>NUCLEOTIDE SEQUENCE [LARGE SCALE GENOMIC DNA]</scope>
    <source>
        <strain evidence="1 2">WCA-MUC-591-APC-4B</strain>
    </source>
</reference>
<dbReference type="AlphaFoldDB" id="A0A6N7X7X1"/>
<comment type="caution">
    <text evidence="1">The sequence shown here is derived from an EMBL/GenBank/DDBJ whole genome shotgun (WGS) entry which is preliminary data.</text>
</comment>
<dbReference type="RefSeq" id="WP_154554256.1">
    <property type="nucleotide sequence ID" value="NZ_VUNA01000007.1"/>
</dbReference>
<proteinExistence type="predicted"/>
<dbReference type="Proteomes" id="UP000469424">
    <property type="component" value="Unassembled WGS sequence"/>
</dbReference>
<evidence type="ECO:0000313" key="2">
    <source>
        <dbReference type="Proteomes" id="UP000469424"/>
    </source>
</evidence>
<gene>
    <name evidence="1" type="ORF">FYJ65_04935</name>
</gene>
<sequence length="225" mass="26524">MGEYYQWVNVDKKEYICPADFDYGSKFYESMHKDSTPLHALHSLLTDEWKGDRVLWFGDECSVPEQSSNGVIKTLYEQSVEFGYPEDAFDMICESYRNVSCLFKEAEKDVREWIEDDLEEYRENGKLDHFNEYGIDLDNPYEGLFLKTAKRRMFTINHTKKIYYTFAETDMLFLDRTKNDYGDPLPILMGYGRVTEPGEWLGDVIGVSDQRPEGYSLIKEICMKW</sequence>
<protein>
    <submittedName>
        <fullName evidence="1">Uncharacterized protein</fullName>
    </submittedName>
</protein>
<name>A0A6N7X7X1_9FIRM</name>
<evidence type="ECO:0000313" key="1">
    <source>
        <dbReference type="EMBL" id="MST70693.1"/>
    </source>
</evidence>
<dbReference type="EMBL" id="VUNA01000007">
    <property type="protein sequence ID" value="MST70693.1"/>
    <property type="molecule type" value="Genomic_DNA"/>
</dbReference>
<organism evidence="1 2">
    <name type="scientific">Mogibacterium kristiansenii</name>
    <dbReference type="NCBI Taxonomy" id="2606708"/>
    <lineage>
        <taxon>Bacteria</taxon>
        <taxon>Bacillati</taxon>
        <taxon>Bacillota</taxon>
        <taxon>Clostridia</taxon>
        <taxon>Peptostreptococcales</taxon>
        <taxon>Anaerovoracaceae</taxon>
        <taxon>Mogibacterium</taxon>
    </lineage>
</organism>
<keyword evidence="2" id="KW-1185">Reference proteome</keyword>
<accession>A0A6N7X7X1</accession>